<keyword evidence="1" id="KW-1185">Reference proteome</keyword>
<dbReference type="InterPro" id="IPR011042">
    <property type="entry name" value="6-blade_b-propeller_TolB-like"/>
</dbReference>
<name>A0A8B8CHD8_CRAVI</name>
<reference evidence="2" key="1">
    <citation type="submission" date="2025-08" db="UniProtKB">
        <authorList>
            <consortium name="RefSeq"/>
        </authorList>
    </citation>
    <scope>IDENTIFICATION</scope>
    <source>
        <tissue evidence="2">Whole sample</tissue>
    </source>
</reference>
<dbReference type="SUPFAM" id="SSF63825">
    <property type="entry name" value="YWTD domain"/>
    <property type="match status" value="1"/>
</dbReference>
<accession>A0A8B8CHD8</accession>
<gene>
    <name evidence="2" type="primary">LOC111119076</name>
</gene>
<evidence type="ECO:0000313" key="1">
    <source>
        <dbReference type="Proteomes" id="UP000694844"/>
    </source>
</evidence>
<organism evidence="1 2">
    <name type="scientific">Crassostrea virginica</name>
    <name type="common">Eastern oyster</name>
    <dbReference type="NCBI Taxonomy" id="6565"/>
    <lineage>
        <taxon>Eukaryota</taxon>
        <taxon>Metazoa</taxon>
        <taxon>Spiralia</taxon>
        <taxon>Lophotrochozoa</taxon>
        <taxon>Mollusca</taxon>
        <taxon>Bivalvia</taxon>
        <taxon>Autobranchia</taxon>
        <taxon>Pteriomorphia</taxon>
        <taxon>Ostreida</taxon>
        <taxon>Ostreoidea</taxon>
        <taxon>Ostreidae</taxon>
        <taxon>Crassostrea</taxon>
    </lineage>
</organism>
<dbReference type="Proteomes" id="UP000694844">
    <property type="component" value="Chromosome 2"/>
</dbReference>
<dbReference type="KEGG" id="cvn:111119076"/>
<dbReference type="RefSeq" id="XP_022314599.1">
    <property type="nucleotide sequence ID" value="XM_022458891.1"/>
</dbReference>
<dbReference type="AlphaFoldDB" id="A0A8B8CHD8"/>
<dbReference type="Gene3D" id="2.120.10.30">
    <property type="entry name" value="TolB, C-terminal domain"/>
    <property type="match status" value="1"/>
</dbReference>
<dbReference type="GeneID" id="111119076"/>
<sequence>MDLIYADSKKHVIKRIKMDNKVTEFIKTGEWEPLRIHSSKINGDILVGMIKDGVAKVTRYNKTGRKIQSIQRDNKEQELYSNPDYITENINGDICTSDFGIRAVVVVNKSGLHRFSYSGQQSGFRSYGICTDVVGHIIVCNICLENLTVEILDQDGQFLRFLLEEPDTFFPYSVCMDDENNLHVGQYYTNKVTVWKYLQ</sequence>
<protein>
    <submittedName>
        <fullName evidence="2">Uncharacterized protein LOC111119076</fullName>
    </submittedName>
</protein>
<proteinExistence type="predicted"/>
<evidence type="ECO:0000313" key="2">
    <source>
        <dbReference type="RefSeq" id="XP_022314599.1"/>
    </source>
</evidence>